<dbReference type="Pfam" id="PF02230">
    <property type="entry name" value="Abhydrolase_2"/>
    <property type="match status" value="1"/>
</dbReference>
<keyword evidence="2" id="KW-0378">Hydrolase</keyword>
<proteinExistence type="inferred from homology"/>
<protein>
    <submittedName>
        <fullName evidence="4">Carboxylesterase</fullName>
    </submittedName>
</protein>
<comment type="similarity">
    <text evidence="1">Belongs to the AB hydrolase superfamily. AB hydrolase 2 family.</text>
</comment>
<dbReference type="GO" id="GO:0016787">
    <property type="term" value="F:hydrolase activity"/>
    <property type="evidence" value="ECO:0007669"/>
    <property type="project" value="UniProtKB-KW"/>
</dbReference>
<dbReference type="HOGENOM" id="CLU_049413_3_5_6"/>
<evidence type="ECO:0000256" key="1">
    <source>
        <dbReference type="ARBA" id="ARBA00006499"/>
    </source>
</evidence>
<dbReference type="InterPro" id="IPR050565">
    <property type="entry name" value="LYPA1-2/EST-like"/>
</dbReference>
<evidence type="ECO:0000256" key="2">
    <source>
        <dbReference type="ARBA" id="ARBA00022801"/>
    </source>
</evidence>
<organism evidence="4 5">
    <name type="scientific">Candidatus Francisella endociliophora</name>
    <dbReference type="NCBI Taxonomy" id="653937"/>
    <lineage>
        <taxon>Bacteria</taxon>
        <taxon>Pseudomonadati</taxon>
        <taxon>Pseudomonadota</taxon>
        <taxon>Gammaproteobacteria</taxon>
        <taxon>Thiotrichales</taxon>
        <taxon>Francisellaceae</taxon>
        <taxon>Francisella</taxon>
    </lineage>
</organism>
<name>A0A097ERX1_9GAMM</name>
<dbReference type="AlphaFoldDB" id="A0A097ERX1"/>
<dbReference type="Proteomes" id="UP000029672">
    <property type="component" value="Chromosome"/>
</dbReference>
<dbReference type="PANTHER" id="PTHR10655:SF17">
    <property type="entry name" value="LYSOPHOSPHOLIPASE-LIKE PROTEIN 1"/>
    <property type="match status" value="1"/>
</dbReference>
<dbReference type="KEGG" id="frf:LO80_06865"/>
<sequence>MNYELIEPVSEAEYCVIWLHGLGADGHDFVDVVRHFDVSIQNIRFIFPHADVMPVTINMGMQMRAWYDIKSLDASSLNRVVDVDGIKDSIGKVRSLIDRQVQQGIPSENIVLAGFSQGGVIATYTAITSEYKLGGVMALSTYLPAWDSFKDRVTDINKGQPILVCHGTHDQVLPELLGKELSTKLSGCGFINEYKHYVGMEHSVCIEEIKDISNFLAKTFKI</sequence>
<dbReference type="Gene3D" id="3.40.50.1820">
    <property type="entry name" value="alpha/beta hydrolase"/>
    <property type="match status" value="1"/>
</dbReference>
<feature type="domain" description="Phospholipase/carboxylesterase/thioesterase" evidence="3">
    <location>
        <begin position="4"/>
        <end position="219"/>
    </location>
</feature>
<accession>A0A097ERX1</accession>
<evidence type="ECO:0000259" key="3">
    <source>
        <dbReference type="Pfam" id="PF02230"/>
    </source>
</evidence>
<dbReference type="PANTHER" id="PTHR10655">
    <property type="entry name" value="LYSOPHOSPHOLIPASE-RELATED"/>
    <property type="match status" value="1"/>
</dbReference>
<reference evidence="4 5" key="1">
    <citation type="submission" date="2014-10" db="EMBL/GenBank/DDBJ databases">
        <title>Whole genome sequence of Francisella endociliophora strain FSC1006, isolated from a laboratory culture of the marine ciliate Euplotes raikovi.</title>
        <authorList>
            <person name="Granberg M."/>
            <person name="Backman S."/>
            <person name="Lundmark E."/>
            <person name="Nilsson E."/>
            <person name="Karlsson E."/>
            <person name="Thelaus J."/>
            <person name="Ohrman C."/>
            <person name="Larkeryd A."/>
            <person name="Stenberg P."/>
        </authorList>
    </citation>
    <scope>NUCLEOTIDE SEQUENCE [LARGE SCALE GENOMIC DNA]</scope>
    <source>
        <strain evidence="4 5">FSC1006</strain>
    </source>
</reference>
<dbReference type="eggNOG" id="COG0400">
    <property type="taxonomic scope" value="Bacteria"/>
</dbReference>
<evidence type="ECO:0000313" key="5">
    <source>
        <dbReference type="Proteomes" id="UP000029672"/>
    </source>
</evidence>
<dbReference type="STRING" id="1547445.LO80_06865"/>
<dbReference type="InterPro" id="IPR003140">
    <property type="entry name" value="PLipase/COase/thioEstase"/>
</dbReference>
<dbReference type="InterPro" id="IPR029058">
    <property type="entry name" value="AB_hydrolase_fold"/>
</dbReference>
<dbReference type="SUPFAM" id="SSF53474">
    <property type="entry name" value="alpha/beta-Hydrolases"/>
    <property type="match status" value="1"/>
</dbReference>
<evidence type="ECO:0000313" key="4">
    <source>
        <dbReference type="EMBL" id="AIT10314.1"/>
    </source>
</evidence>
<dbReference type="OrthoDB" id="9801763at2"/>
<gene>
    <name evidence="4" type="ORF">LO80_06865</name>
</gene>
<dbReference type="EMBL" id="CP009574">
    <property type="protein sequence ID" value="AIT10314.1"/>
    <property type="molecule type" value="Genomic_DNA"/>
</dbReference>
<dbReference type="RefSeq" id="WP_040010746.1">
    <property type="nucleotide sequence ID" value="NZ_CP009574.1"/>
</dbReference>
<keyword evidence="5" id="KW-1185">Reference proteome</keyword>